<keyword evidence="3" id="KW-0804">Transcription</keyword>
<evidence type="ECO:0000256" key="1">
    <source>
        <dbReference type="ARBA" id="ARBA00023015"/>
    </source>
</evidence>
<dbReference type="Pfam" id="PF08220">
    <property type="entry name" value="HTH_DeoR"/>
    <property type="match status" value="1"/>
</dbReference>
<dbReference type="SUPFAM" id="SSF53822">
    <property type="entry name" value="Periplasmic binding protein-like I"/>
    <property type="match status" value="1"/>
</dbReference>
<proteinExistence type="predicted"/>
<sequence length="353" mass="38807">MRSPEDRRQRLLAIVTERGTVSLRDLADALSVSLVTIRRDAEHLNSAGLLVRQHGTVTSPEHLARQQGPDDSSPYVVMTVGAPSPYLSPVAQAARRRAYELGLRFVLHLVSDDQAVEVISRFQDDPDCVGVLLAPNWSWNETLPRSSELLDSSGPVVLVERAVAHEHPLAAMDQVSCDHGYGVFVAVDHLRDLGHERIALVARDDSPTARAIRAAYADIIGSDESWTRIWTSPGNEQPDAYRTLEEFVDFAREQGVTAVLAHNDWTGLQIHQALQSRRGAAPADLSIIAYDDVVAELSTTALTAVAPPTREIGRTAVDTVWRRIRHEDGATTVRHVRLMPRLAVRGSTGSPQR</sequence>
<dbReference type="Gene3D" id="1.10.10.10">
    <property type="entry name" value="Winged helix-like DNA-binding domain superfamily/Winged helix DNA-binding domain"/>
    <property type="match status" value="1"/>
</dbReference>
<keyword evidence="2" id="KW-0238">DNA-binding</keyword>
<dbReference type="RefSeq" id="WP_388003352.1">
    <property type="nucleotide sequence ID" value="NZ_JBHUEE010000002.1"/>
</dbReference>
<evidence type="ECO:0000313" key="5">
    <source>
        <dbReference type="EMBL" id="MFD1717331.1"/>
    </source>
</evidence>
<keyword evidence="1" id="KW-0805">Transcription regulation</keyword>
<dbReference type="InterPro" id="IPR046335">
    <property type="entry name" value="LacI/GalR-like_sensor"/>
</dbReference>
<accession>A0ABW4L147</accession>
<reference evidence="6" key="1">
    <citation type="journal article" date="2019" name="Int. J. Syst. Evol. Microbiol.">
        <title>The Global Catalogue of Microorganisms (GCM) 10K type strain sequencing project: providing services to taxonomists for standard genome sequencing and annotation.</title>
        <authorList>
            <consortium name="The Broad Institute Genomics Platform"/>
            <consortium name="The Broad Institute Genome Sequencing Center for Infectious Disease"/>
            <person name="Wu L."/>
            <person name="Ma J."/>
        </authorList>
    </citation>
    <scope>NUCLEOTIDE SEQUENCE [LARGE SCALE GENOMIC DNA]</scope>
    <source>
        <strain evidence="6">JCM 17130</strain>
    </source>
</reference>
<dbReference type="SUPFAM" id="SSF46785">
    <property type="entry name" value="Winged helix' DNA-binding domain"/>
    <property type="match status" value="1"/>
</dbReference>
<name>A0ABW4L147_9MICO</name>
<dbReference type="SMART" id="SM00420">
    <property type="entry name" value="HTH_DEOR"/>
    <property type="match status" value="1"/>
</dbReference>
<dbReference type="Proteomes" id="UP001597277">
    <property type="component" value="Unassembled WGS sequence"/>
</dbReference>
<dbReference type="CDD" id="cd06267">
    <property type="entry name" value="PBP1_LacI_sugar_binding-like"/>
    <property type="match status" value="1"/>
</dbReference>
<dbReference type="EMBL" id="JBHUEE010000002">
    <property type="protein sequence ID" value="MFD1717331.1"/>
    <property type="molecule type" value="Genomic_DNA"/>
</dbReference>
<comment type="caution">
    <text evidence="5">The sequence shown here is derived from an EMBL/GenBank/DDBJ whole genome shotgun (WGS) entry which is preliminary data.</text>
</comment>
<dbReference type="PANTHER" id="PTHR30146:SF155">
    <property type="entry name" value="ALANINE RACEMASE"/>
    <property type="match status" value="1"/>
</dbReference>
<dbReference type="Pfam" id="PF13377">
    <property type="entry name" value="Peripla_BP_3"/>
    <property type="match status" value="1"/>
</dbReference>
<protein>
    <submittedName>
        <fullName evidence="5">Substrate-binding domain-containing protein</fullName>
    </submittedName>
</protein>
<dbReference type="Gene3D" id="3.40.50.2300">
    <property type="match status" value="2"/>
</dbReference>
<dbReference type="InterPro" id="IPR028082">
    <property type="entry name" value="Peripla_BP_I"/>
</dbReference>
<evidence type="ECO:0000256" key="3">
    <source>
        <dbReference type="ARBA" id="ARBA00023163"/>
    </source>
</evidence>
<dbReference type="PROSITE" id="PS51000">
    <property type="entry name" value="HTH_DEOR_2"/>
    <property type="match status" value="1"/>
</dbReference>
<gene>
    <name evidence="5" type="ORF">ACFSE6_05770</name>
</gene>
<dbReference type="PANTHER" id="PTHR30146">
    <property type="entry name" value="LACI-RELATED TRANSCRIPTIONAL REPRESSOR"/>
    <property type="match status" value="1"/>
</dbReference>
<dbReference type="PRINTS" id="PR00037">
    <property type="entry name" value="HTHLACR"/>
</dbReference>
<organism evidence="5 6">
    <name type="scientific">Georgenia deserti</name>
    <dbReference type="NCBI Taxonomy" id="2093781"/>
    <lineage>
        <taxon>Bacteria</taxon>
        <taxon>Bacillati</taxon>
        <taxon>Actinomycetota</taxon>
        <taxon>Actinomycetes</taxon>
        <taxon>Micrococcales</taxon>
        <taxon>Bogoriellaceae</taxon>
        <taxon>Georgenia</taxon>
    </lineage>
</organism>
<keyword evidence="6" id="KW-1185">Reference proteome</keyword>
<evidence type="ECO:0000256" key="2">
    <source>
        <dbReference type="ARBA" id="ARBA00023125"/>
    </source>
</evidence>
<dbReference type="InterPro" id="IPR036388">
    <property type="entry name" value="WH-like_DNA-bd_sf"/>
</dbReference>
<feature type="domain" description="HTH deoR-type" evidence="4">
    <location>
        <begin position="4"/>
        <end position="59"/>
    </location>
</feature>
<dbReference type="InterPro" id="IPR036390">
    <property type="entry name" value="WH_DNA-bd_sf"/>
</dbReference>
<evidence type="ECO:0000313" key="6">
    <source>
        <dbReference type="Proteomes" id="UP001597277"/>
    </source>
</evidence>
<dbReference type="InterPro" id="IPR001034">
    <property type="entry name" value="DeoR_HTH"/>
</dbReference>
<evidence type="ECO:0000259" key="4">
    <source>
        <dbReference type="PROSITE" id="PS51000"/>
    </source>
</evidence>